<dbReference type="EMBL" id="MVBO01000004">
    <property type="protein sequence ID" value="OZJ06307.1"/>
    <property type="molecule type" value="Genomic_DNA"/>
</dbReference>
<feature type="compositionally biased region" description="Polar residues" evidence="1">
    <location>
        <begin position="222"/>
        <end position="235"/>
    </location>
</feature>
<dbReference type="AlphaFoldDB" id="A0A261Y6S5"/>
<evidence type="ECO:0000313" key="3">
    <source>
        <dbReference type="Proteomes" id="UP000242875"/>
    </source>
</evidence>
<keyword evidence="3" id="KW-1185">Reference proteome</keyword>
<dbReference type="Proteomes" id="UP000242875">
    <property type="component" value="Unassembled WGS sequence"/>
</dbReference>
<comment type="caution">
    <text evidence="2">The sequence shown here is derived from an EMBL/GenBank/DDBJ whole genome shotgun (WGS) entry which is preliminary data.</text>
</comment>
<name>A0A261Y6S5_9FUNG</name>
<organism evidence="2 3">
    <name type="scientific">Bifiguratus adelaidae</name>
    <dbReference type="NCBI Taxonomy" id="1938954"/>
    <lineage>
        <taxon>Eukaryota</taxon>
        <taxon>Fungi</taxon>
        <taxon>Fungi incertae sedis</taxon>
        <taxon>Mucoromycota</taxon>
        <taxon>Mucoromycotina</taxon>
        <taxon>Endogonomycetes</taxon>
        <taxon>Endogonales</taxon>
        <taxon>Endogonales incertae sedis</taxon>
        <taxon>Bifiguratus</taxon>
    </lineage>
</organism>
<accession>A0A261Y6S5</accession>
<sequence>MPYFVLTNNTHLPLNIALSHLGPVHYANHVMPGDTIFFTCGSVWFTVEVKVATETNSYQWHHTAVPIAGAVVGAGTLAAGGWVFAGAAAEAGIISSIGLMGAKLSKMAAGAGTLGSVQRLRTMKKGWNQYGKGPAKGWLDGFKGGVVLRKYRVYVPRQGLLAYVKGGPSELTSDEESGQRYLNLDGHWDPFDIVCLPGGVPKGLVEALKKDKKEPMRIETPQAKQVQAASPSTLAQDGEPKGFLEEVNSDDETSSLPDTSPYVHGSSEFSKSAPALPPRNS</sequence>
<dbReference type="OrthoDB" id="3246235at2759"/>
<evidence type="ECO:0000313" key="2">
    <source>
        <dbReference type="EMBL" id="OZJ06307.1"/>
    </source>
</evidence>
<proteinExistence type="predicted"/>
<evidence type="ECO:0000256" key="1">
    <source>
        <dbReference type="SAM" id="MobiDB-lite"/>
    </source>
</evidence>
<reference evidence="2 3" key="1">
    <citation type="journal article" date="2017" name="Mycologia">
        <title>Bifiguratus adelaidae, gen. et sp. nov., a new member of Mucoromycotina in endophytic and soil-dwelling habitats.</title>
        <authorList>
            <person name="Torres-Cruz T.J."/>
            <person name="Billingsley Tobias T.L."/>
            <person name="Almatruk M."/>
            <person name="Hesse C."/>
            <person name="Kuske C.R."/>
            <person name="Desiro A."/>
            <person name="Benucci G.M."/>
            <person name="Bonito G."/>
            <person name="Stajich J.E."/>
            <person name="Dunlap C."/>
            <person name="Arnold A.E."/>
            <person name="Porras-Alfaro A."/>
        </authorList>
    </citation>
    <scope>NUCLEOTIDE SEQUENCE [LARGE SCALE GENOMIC DNA]</scope>
    <source>
        <strain evidence="2 3">AZ0501</strain>
    </source>
</reference>
<feature type="region of interest" description="Disordered" evidence="1">
    <location>
        <begin position="220"/>
        <end position="281"/>
    </location>
</feature>
<protein>
    <submittedName>
        <fullName evidence="2">Uncharacterized protein</fullName>
    </submittedName>
</protein>
<gene>
    <name evidence="2" type="ORF">BZG36_00745</name>
</gene>